<proteinExistence type="predicted"/>
<dbReference type="Ensembl" id="ENSPKIT00000042337.1">
    <property type="protein sequence ID" value="ENSPKIP00000017818.1"/>
    <property type="gene ID" value="ENSPKIG00000003587.1"/>
</dbReference>
<dbReference type="AlphaFoldDB" id="A0A3B3RHI2"/>
<accession>A0A3B3RHI2</accession>
<organism evidence="2 3">
    <name type="scientific">Paramormyrops kingsleyae</name>
    <dbReference type="NCBI Taxonomy" id="1676925"/>
    <lineage>
        <taxon>Eukaryota</taxon>
        <taxon>Metazoa</taxon>
        <taxon>Chordata</taxon>
        <taxon>Craniata</taxon>
        <taxon>Vertebrata</taxon>
        <taxon>Euteleostomi</taxon>
        <taxon>Actinopterygii</taxon>
        <taxon>Neopterygii</taxon>
        <taxon>Teleostei</taxon>
        <taxon>Osteoglossocephala</taxon>
        <taxon>Osteoglossomorpha</taxon>
        <taxon>Osteoglossiformes</taxon>
        <taxon>Mormyridae</taxon>
        <taxon>Paramormyrops</taxon>
    </lineage>
</organism>
<keyword evidence="3" id="KW-1185">Reference proteome</keyword>
<reference evidence="2" key="2">
    <citation type="submission" date="2025-09" db="UniProtKB">
        <authorList>
            <consortium name="Ensembl"/>
        </authorList>
    </citation>
    <scope>IDENTIFICATION</scope>
</reference>
<evidence type="ECO:0000313" key="2">
    <source>
        <dbReference type="Ensembl" id="ENSPKIP00000017818.1"/>
    </source>
</evidence>
<evidence type="ECO:0000256" key="1">
    <source>
        <dbReference type="SAM" id="Phobius"/>
    </source>
</evidence>
<sequence>MYHKLIGLTEKLRGHVMPERFRIHYIKPGPHPTRLGAEPSDLGQPGCIDLSLTVSVPLQMDRSPVQLKQGILDKLLYCPTQNKWTHLLLFPLSDFANGLILLLLELALLL</sequence>
<protein>
    <submittedName>
        <fullName evidence="2">Uncharacterized protein</fullName>
    </submittedName>
</protein>
<evidence type="ECO:0000313" key="3">
    <source>
        <dbReference type="Proteomes" id="UP000261540"/>
    </source>
</evidence>
<feature type="transmembrane region" description="Helical" evidence="1">
    <location>
        <begin position="87"/>
        <end position="109"/>
    </location>
</feature>
<keyword evidence="1" id="KW-0472">Membrane</keyword>
<name>A0A3B3RHI2_9TELE</name>
<reference evidence="2" key="1">
    <citation type="submission" date="2025-08" db="UniProtKB">
        <authorList>
            <consortium name="Ensembl"/>
        </authorList>
    </citation>
    <scope>IDENTIFICATION</scope>
</reference>
<keyword evidence="1" id="KW-0812">Transmembrane</keyword>
<keyword evidence="1" id="KW-1133">Transmembrane helix</keyword>
<dbReference type="Proteomes" id="UP000261540">
    <property type="component" value="Unplaced"/>
</dbReference>